<dbReference type="PANTHER" id="PTHR45266">
    <property type="entry name" value="OXALOACETATE DECARBOXYLASE ALPHA CHAIN"/>
    <property type="match status" value="1"/>
</dbReference>
<comment type="caution">
    <text evidence="6">The sequence shown here is derived from an EMBL/GenBank/DDBJ whole genome shotgun (WGS) entry which is preliminary data.</text>
</comment>
<keyword evidence="3" id="KW-0275">Fatty acid biosynthesis</keyword>
<dbReference type="Proteomes" id="UP001596956">
    <property type="component" value="Unassembled WGS sequence"/>
</dbReference>
<evidence type="ECO:0000256" key="3">
    <source>
        <dbReference type="RuleBase" id="RU364072"/>
    </source>
</evidence>
<evidence type="ECO:0000313" key="6">
    <source>
        <dbReference type="EMBL" id="MFD0800327.1"/>
    </source>
</evidence>
<dbReference type="Gene3D" id="2.40.50.100">
    <property type="match status" value="1"/>
</dbReference>
<evidence type="ECO:0000313" key="7">
    <source>
        <dbReference type="Proteomes" id="UP001596956"/>
    </source>
</evidence>
<dbReference type="PRINTS" id="PR01071">
    <property type="entry name" value="ACOABIOTINCC"/>
</dbReference>
<keyword evidence="2 3" id="KW-0092">Biotin</keyword>
<dbReference type="SUPFAM" id="SSF51230">
    <property type="entry name" value="Single hybrid motif"/>
    <property type="match status" value="1"/>
</dbReference>
<keyword evidence="7" id="KW-1185">Reference proteome</keyword>
<dbReference type="InterPro" id="IPR050709">
    <property type="entry name" value="Biotin_Carboxyl_Carrier/Decarb"/>
</dbReference>
<dbReference type="InterPro" id="IPR001249">
    <property type="entry name" value="AcCoA_biotinCC"/>
</dbReference>
<sequence length="172" mass="17703">MTEVDVAVNGTRERGRPAEEERLIGVLSQAMAELARTVARQPAKVSVRVGDTAFEAEWPADTGGTGAAAPAPAAAAHAHSEQQGQDGAEPAITVDASLVGTFYRSAEPGAPPFVEVGDEVQPGMQLAIIEAMKLMIPVEADRAGTVVGVLAADGAPVEFDQPLFALAAEDDT</sequence>
<feature type="compositionally biased region" description="Low complexity" evidence="4">
    <location>
        <begin position="67"/>
        <end position="77"/>
    </location>
</feature>
<proteinExistence type="predicted"/>
<dbReference type="CDD" id="cd06850">
    <property type="entry name" value="biotinyl_domain"/>
    <property type="match status" value="1"/>
</dbReference>
<keyword evidence="3" id="KW-0444">Lipid biosynthesis</keyword>
<dbReference type="InterPro" id="IPR000089">
    <property type="entry name" value="Biotin_lipoyl"/>
</dbReference>
<comment type="pathway">
    <text evidence="3">Lipid metabolism; fatty acid biosynthesis.</text>
</comment>
<dbReference type="EMBL" id="JBHTHR010000041">
    <property type="protein sequence ID" value="MFD0800327.1"/>
    <property type="molecule type" value="Genomic_DNA"/>
</dbReference>
<comment type="function">
    <text evidence="3">This protein is a component of the acetyl coenzyme A carboxylase complex; first, biotin carboxylase catalyzes the carboxylation of the carrier protein and then the transcarboxylase transfers the carboxyl group to form malonyl-CoA.</text>
</comment>
<dbReference type="PANTHER" id="PTHR45266:SF3">
    <property type="entry name" value="OXALOACETATE DECARBOXYLASE ALPHA CHAIN"/>
    <property type="match status" value="1"/>
</dbReference>
<dbReference type="InterPro" id="IPR011053">
    <property type="entry name" value="Single_hybrid_motif"/>
</dbReference>
<name>A0ABW3BAG8_9ACTN</name>
<gene>
    <name evidence="6" type="ORF">ACFQZU_03210</name>
</gene>
<reference evidence="7" key="1">
    <citation type="journal article" date="2019" name="Int. J. Syst. Evol. Microbiol.">
        <title>The Global Catalogue of Microorganisms (GCM) 10K type strain sequencing project: providing services to taxonomists for standard genome sequencing and annotation.</title>
        <authorList>
            <consortium name="The Broad Institute Genomics Platform"/>
            <consortium name="The Broad Institute Genome Sequencing Center for Infectious Disease"/>
            <person name="Wu L."/>
            <person name="Ma J."/>
        </authorList>
    </citation>
    <scope>NUCLEOTIDE SEQUENCE [LARGE SCALE GENOMIC DNA]</scope>
    <source>
        <strain evidence="7">CCUG 63369</strain>
    </source>
</reference>
<accession>A0ABW3BAG8</accession>
<feature type="domain" description="Lipoyl-binding" evidence="5">
    <location>
        <begin position="91"/>
        <end position="167"/>
    </location>
</feature>
<dbReference type="PROSITE" id="PS50968">
    <property type="entry name" value="BIOTINYL_LIPOYL"/>
    <property type="match status" value="1"/>
</dbReference>
<dbReference type="Pfam" id="PF00364">
    <property type="entry name" value="Biotin_lipoyl"/>
    <property type="match status" value="1"/>
</dbReference>
<feature type="region of interest" description="Disordered" evidence="4">
    <location>
        <begin position="57"/>
        <end position="88"/>
    </location>
</feature>
<keyword evidence="3" id="KW-0443">Lipid metabolism</keyword>
<organism evidence="6 7">
    <name type="scientific">Streptomonospora algeriensis</name>
    <dbReference type="NCBI Taxonomy" id="995084"/>
    <lineage>
        <taxon>Bacteria</taxon>
        <taxon>Bacillati</taxon>
        <taxon>Actinomycetota</taxon>
        <taxon>Actinomycetes</taxon>
        <taxon>Streptosporangiales</taxon>
        <taxon>Nocardiopsidaceae</taxon>
        <taxon>Streptomonospora</taxon>
    </lineage>
</organism>
<evidence type="ECO:0000256" key="1">
    <source>
        <dbReference type="ARBA" id="ARBA00017562"/>
    </source>
</evidence>
<protein>
    <recommendedName>
        <fullName evidence="1 3">Biotin carboxyl carrier protein of acetyl-CoA carboxylase</fullName>
    </recommendedName>
</protein>
<keyword evidence="3" id="KW-0276">Fatty acid metabolism</keyword>
<evidence type="ECO:0000256" key="2">
    <source>
        <dbReference type="ARBA" id="ARBA00023267"/>
    </source>
</evidence>
<evidence type="ECO:0000259" key="5">
    <source>
        <dbReference type="PROSITE" id="PS50968"/>
    </source>
</evidence>
<evidence type="ECO:0000256" key="4">
    <source>
        <dbReference type="SAM" id="MobiDB-lite"/>
    </source>
</evidence>